<protein>
    <submittedName>
        <fullName evidence="3">Uncharacterized protein</fullName>
    </submittedName>
</protein>
<evidence type="ECO:0000313" key="4">
    <source>
        <dbReference type="Proteomes" id="UP000189796"/>
    </source>
</evidence>
<dbReference type="RefSeq" id="WP_245332283.1">
    <property type="nucleotide sequence ID" value="NZ_LT670817.1"/>
</dbReference>
<organism evidence="3 4">
    <name type="scientific">Bradyrhizobium erythrophlei</name>
    <dbReference type="NCBI Taxonomy" id="1437360"/>
    <lineage>
        <taxon>Bacteria</taxon>
        <taxon>Pseudomonadati</taxon>
        <taxon>Pseudomonadota</taxon>
        <taxon>Alphaproteobacteria</taxon>
        <taxon>Hyphomicrobiales</taxon>
        <taxon>Nitrobacteraceae</taxon>
        <taxon>Bradyrhizobium</taxon>
    </lineage>
</organism>
<evidence type="ECO:0000313" key="3">
    <source>
        <dbReference type="EMBL" id="SHH73254.1"/>
    </source>
</evidence>
<dbReference type="EMBL" id="LT670817">
    <property type="protein sequence ID" value="SHH73254.1"/>
    <property type="molecule type" value="Genomic_DNA"/>
</dbReference>
<feature type="chain" id="PRO_5013087494" evidence="2">
    <location>
        <begin position="20"/>
        <end position="82"/>
    </location>
</feature>
<dbReference type="Proteomes" id="UP000189796">
    <property type="component" value="Chromosome I"/>
</dbReference>
<name>A0A1M5VDP9_9BRAD</name>
<reference evidence="3 4" key="1">
    <citation type="submission" date="2016-11" db="EMBL/GenBank/DDBJ databases">
        <authorList>
            <person name="Jaros S."/>
            <person name="Januszkiewicz K."/>
            <person name="Wedrychowicz H."/>
        </authorList>
    </citation>
    <scope>NUCLEOTIDE SEQUENCE [LARGE SCALE GENOMIC DNA]</scope>
    <source>
        <strain evidence="3 4">GAS138</strain>
    </source>
</reference>
<feature type="compositionally biased region" description="Basic and acidic residues" evidence="1">
    <location>
        <begin position="71"/>
        <end position="82"/>
    </location>
</feature>
<accession>A0A1M5VDP9</accession>
<feature type="signal peptide" evidence="2">
    <location>
        <begin position="1"/>
        <end position="19"/>
    </location>
</feature>
<keyword evidence="2" id="KW-0732">Signal</keyword>
<evidence type="ECO:0000256" key="2">
    <source>
        <dbReference type="SAM" id="SignalP"/>
    </source>
</evidence>
<evidence type="ECO:0000256" key="1">
    <source>
        <dbReference type="SAM" id="MobiDB-lite"/>
    </source>
</evidence>
<proteinExistence type="predicted"/>
<gene>
    <name evidence="3" type="ORF">SAMN05443248_5907</name>
</gene>
<dbReference type="AlphaFoldDB" id="A0A1M5VDP9"/>
<feature type="region of interest" description="Disordered" evidence="1">
    <location>
        <begin position="53"/>
        <end position="82"/>
    </location>
</feature>
<sequence>MRVICAAAMIAMLAGPAYAQCKTPKTLEEMMDAKTPEQIEKEQAADRAYKDSLKKIPDAKTPADPWGNARSTDKDSREKVTG</sequence>